<dbReference type="SUPFAM" id="SSF53756">
    <property type="entry name" value="UDP-Glycosyltransferase/glycogen phosphorylase"/>
    <property type="match status" value="1"/>
</dbReference>
<keyword evidence="2" id="KW-0328">Glycosyltransferase</keyword>
<protein>
    <submittedName>
        <fullName evidence="2">Glycosyltransferase</fullName>
        <ecNumber evidence="2">2.4.-.-</ecNumber>
    </submittedName>
</protein>
<organism evidence="2 3">
    <name type="scientific">Brucella intermedia GD04153</name>
    <dbReference type="NCBI Taxonomy" id="2975438"/>
    <lineage>
        <taxon>Bacteria</taxon>
        <taxon>Pseudomonadati</taxon>
        <taxon>Pseudomonadota</taxon>
        <taxon>Alphaproteobacteria</taxon>
        <taxon>Hyphomicrobiales</taxon>
        <taxon>Brucellaceae</taxon>
        <taxon>Brucella/Ochrobactrum group</taxon>
        <taxon>Brucella</taxon>
    </lineage>
</organism>
<accession>A0AA42H1J1</accession>
<gene>
    <name evidence="2" type="ORF">N7376_15455</name>
</gene>
<feature type="domain" description="Glycosyltransferase subfamily 4-like N-terminal" evidence="1">
    <location>
        <begin position="227"/>
        <end position="371"/>
    </location>
</feature>
<sequence>MVVIGLGIPELSILKAIIKRYAKRIDSESSQQQQSHFGTPDITTPQPYHTSEAVVFQQTHSGFEIDGQLYKFSVRPSESVNVEVSSFLVGDFEMVADPSRAALAAFRFVDTEGNTVFPLDSTPISPAVGPYIYLSGDSGTPKTTQVVLQVPPNANSLEITLKKWRKELIAYASHPPIVSILEGATHDSQIDHVSSALSALGADDNLTVIYSTSPLMSHPSLGLRPNRLAREMERRGHTVFFLPFGRVANSEIRYSEKIWQFPRDILPEIFDAIAASKHGNVTFICSSFPDIQAVCAIDLANTYGWRTLYEVRDDMEEFNRVGYSKWYRARLENYVCRKAKYITTVSPRLATKMIENGAEPQKVMVIPNGVEAGFVQSTEKLRSLDTLNSRRSSSIIGYIGHLTPSWFDWSLIISTAVHRPEWTFEIIGHGAPGNLDLPQNVILLGPKTHEEFIEISRRWRIGMIPFKPSKLTYGVDPNKLYEYLAVGLPVISAPMGSVDASPLTFVYQSRSEFSQGIEYLFNQRYDHGTARDLNQYIDNSKWVSRLDATLKFIQVA</sequence>
<dbReference type="Proteomes" id="UP001158087">
    <property type="component" value="Unassembled WGS sequence"/>
</dbReference>
<proteinExistence type="predicted"/>
<dbReference type="GO" id="GO:0016757">
    <property type="term" value="F:glycosyltransferase activity"/>
    <property type="evidence" value="ECO:0007669"/>
    <property type="project" value="UniProtKB-KW"/>
</dbReference>
<dbReference type="EC" id="2.4.-.-" evidence="2"/>
<dbReference type="Pfam" id="PF13439">
    <property type="entry name" value="Glyco_transf_4"/>
    <property type="match status" value="1"/>
</dbReference>
<evidence type="ECO:0000259" key="1">
    <source>
        <dbReference type="Pfam" id="PF13439"/>
    </source>
</evidence>
<dbReference type="InterPro" id="IPR028098">
    <property type="entry name" value="Glyco_trans_4-like_N"/>
</dbReference>
<reference evidence="2" key="1">
    <citation type="submission" date="2022-09" db="EMBL/GenBank/DDBJ databases">
        <title>Intensive care unit water sources are persistently colonized with multi-drug resistant bacteria and are the site of extensive horizontal gene transfer of antibiotic resistance genes.</title>
        <authorList>
            <person name="Diorio-Toth L."/>
        </authorList>
    </citation>
    <scope>NUCLEOTIDE SEQUENCE</scope>
    <source>
        <strain evidence="2">GD04153</strain>
    </source>
</reference>
<name>A0AA42H1J1_9HYPH</name>
<dbReference type="EMBL" id="JAODYY010000007">
    <property type="protein sequence ID" value="MDH0125404.1"/>
    <property type="molecule type" value="Genomic_DNA"/>
</dbReference>
<comment type="caution">
    <text evidence="2">The sequence shown here is derived from an EMBL/GenBank/DDBJ whole genome shotgun (WGS) entry which is preliminary data.</text>
</comment>
<evidence type="ECO:0000313" key="3">
    <source>
        <dbReference type="Proteomes" id="UP001158087"/>
    </source>
</evidence>
<dbReference type="PANTHER" id="PTHR12526">
    <property type="entry name" value="GLYCOSYLTRANSFERASE"/>
    <property type="match status" value="1"/>
</dbReference>
<dbReference type="AlphaFoldDB" id="A0AA42H1J1"/>
<dbReference type="Gene3D" id="3.40.50.2000">
    <property type="entry name" value="Glycogen Phosphorylase B"/>
    <property type="match status" value="2"/>
</dbReference>
<evidence type="ECO:0000313" key="2">
    <source>
        <dbReference type="EMBL" id="MDH0125404.1"/>
    </source>
</evidence>
<keyword evidence="2" id="KW-0808">Transferase</keyword>